<accession>A0A7W6FWF1</accession>
<protein>
    <submittedName>
        <fullName evidence="2">Uncharacterized protein</fullName>
    </submittedName>
</protein>
<reference evidence="2 3" key="1">
    <citation type="submission" date="2020-08" db="EMBL/GenBank/DDBJ databases">
        <title>Genomic Encyclopedia of Type Strains, Phase IV (KMG-IV): sequencing the most valuable type-strain genomes for metagenomic binning, comparative biology and taxonomic classification.</title>
        <authorList>
            <person name="Goeker M."/>
        </authorList>
    </citation>
    <scope>NUCLEOTIDE SEQUENCE [LARGE SCALE GENOMIC DNA]</scope>
    <source>
        <strain evidence="2 3">DSM 25024</strain>
    </source>
</reference>
<dbReference type="EMBL" id="JACIDO010000012">
    <property type="protein sequence ID" value="MBB3937830.1"/>
    <property type="molecule type" value="Genomic_DNA"/>
</dbReference>
<dbReference type="Proteomes" id="UP000531216">
    <property type="component" value="Unassembled WGS sequence"/>
</dbReference>
<keyword evidence="1" id="KW-1133">Transmembrane helix</keyword>
<keyword evidence="3" id="KW-1185">Reference proteome</keyword>
<feature type="transmembrane region" description="Helical" evidence="1">
    <location>
        <begin position="7"/>
        <end position="31"/>
    </location>
</feature>
<sequence>MRIETMVSVFVNLTALAMLAAGTTLAVAILFP</sequence>
<gene>
    <name evidence="2" type="ORF">GGR05_003999</name>
</gene>
<name>A0A7W6FWF1_9HYPH</name>
<keyword evidence="1" id="KW-0812">Transmembrane</keyword>
<proteinExistence type="predicted"/>
<keyword evidence="1" id="KW-0472">Membrane</keyword>
<organism evidence="2 3">
    <name type="scientific">Aureimonas phyllosphaerae</name>
    <dbReference type="NCBI Taxonomy" id="1166078"/>
    <lineage>
        <taxon>Bacteria</taxon>
        <taxon>Pseudomonadati</taxon>
        <taxon>Pseudomonadota</taxon>
        <taxon>Alphaproteobacteria</taxon>
        <taxon>Hyphomicrobiales</taxon>
        <taxon>Aurantimonadaceae</taxon>
        <taxon>Aureimonas</taxon>
    </lineage>
</organism>
<comment type="caution">
    <text evidence="2">The sequence shown here is derived from an EMBL/GenBank/DDBJ whole genome shotgun (WGS) entry which is preliminary data.</text>
</comment>
<dbReference type="AlphaFoldDB" id="A0A7W6FWF1"/>
<evidence type="ECO:0000313" key="2">
    <source>
        <dbReference type="EMBL" id="MBB3937830.1"/>
    </source>
</evidence>
<evidence type="ECO:0000313" key="3">
    <source>
        <dbReference type="Proteomes" id="UP000531216"/>
    </source>
</evidence>
<evidence type="ECO:0000256" key="1">
    <source>
        <dbReference type="SAM" id="Phobius"/>
    </source>
</evidence>